<evidence type="ECO:0000313" key="11">
    <source>
        <dbReference type="EMBL" id="ADV91192.1"/>
    </source>
</evidence>
<dbReference type="InterPro" id="IPR036771">
    <property type="entry name" value="ATPsynth_dsu/esu_N"/>
</dbReference>
<dbReference type="GO" id="GO:0005743">
    <property type="term" value="C:mitochondrial inner membrane"/>
    <property type="evidence" value="ECO:0007669"/>
    <property type="project" value="UniProtKB-SubCell"/>
</dbReference>
<keyword evidence="7" id="KW-0406">Ion transport</keyword>
<dbReference type="PANTHER" id="PTHR13822">
    <property type="entry name" value="ATP SYNTHASE DELTA/EPSILON CHAIN"/>
    <property type="match status" value="1"/>
</dbReference>
<evidence type="ECO:0000256" key="2">
    <source>
        <dbReference type="ARBA" id="ARBA00005712"/>
    </source>
</evidence>
<dbReference type="InterPro" id="IPR001469">
    <property type="entry name" value="ATP_synth_F1_dsu/esu"/>
</dbReference>
<evidence type="ECO:0000256" key="6">
    <source>
        <dbReference type="ARBA" id="ARBA00022946"/>
    </source>
</evidence>
<keyword evidence="8" id="KW-0496">Mitochondrion</keyword>
<feature type="domain" description="ATP synthase F1 complex delta/epsilon subunit N-terminal" evidence="10">
    <location>
        <begin position="23"/>
        <end position="89"/>
    </location>
</feature>
<dbReference type="InterPro" id="IPR020546">
    <property type="entry name" value="ATP_synth_F1_dsu/esu_N"/>
</dbReference>
<keyword evidence="3" id="KW-0813">Transport</keyword>
<accession>F2WQ47</accession>
<dbReference type="SUPFAM" id="SSF51344">
    <property type="entry name" value="Epsilon subunit of F1F0-ATP synthase N-terminal domain"/>
    <property type="match status" value="1"/>
</dbReference>
<protein>
    <submittedName>
        <fullName evidence="11">Mitochondrial ATP synthase F1 delta subunit</fullName>
    </submittedName>
</protein>
<keyword evidence="6" id="KW-0809">Transit peptide</keyword>
<evidence type="ECO:0000256" key="3">
    <source>
        <dbReference type="ARBA" id="ARBA00022448"/>
    </source>
</evidence>
<dbReference type="GO" id="GO:0045259">
    <property type="term" value="C:proton-transporting ATP synthase complex"/>
    <property type="evidence" value="ECO:0007669"/>
    <property type="project" value="InterPro"/>
</dbReference>
<name>F2WQ47_KARVE</name>
<evidence type="ECO:0000259" key="10">
    <source>
        <dbReference type="Pfam" id="PF02823"/>
    </source>
</evidence>
<evidence type="ECO:0000256" key="9">
    <source>
        <dbReference type="ARBA" id="ARBA00023136"/>
    </source>
</evidence>
<dbReference type="CDD" id="cd12152">
    <property type="entry name" value="F1-ATPase_delta"/>
    <property type="match status" value="1"/>
</dbReference>
<sequence>MALRAGRLLRFAEAAGVTNRLLLTLASPGECVYLKKPVDSVTVPGTEGTFTVTNNHSLIVSQLKAGVITVTDGPEKKDYFVSDGFLFFNHPTDGSGCCTAEVSAVECVPTSALDKDRAAQVLSEVLAAPKDTEWDRVKSQLGAALVNQVIKAAE</sequence>
<evidence type="ECO:0000256" key="1">
    <source>
        <dbReference type="ARBA" id="ARBA00004273"/>
    </source>
</evidence>
<comment type="similarity">
    <text evidence="2">Belongs to the ATPase epsilon chain family.</text>
</comment>
<dbReference type="AlphaFoldDB" id="F2WQ47"/>
<proteinExistence type="evidence at transcript level"/>
<reference evidence="11" key="1">
    <citation type="journal article" date="2011" name="J. Mol. Biol.">
        <title>Analysis of dinoflagellate mitochondrial protein sorting signals indicates a highly stable protein targeting system across eukaryotic diversity.</title>
        <authorList>
            <person name="Danne J.C."/>
            <person name="Waller R.F."/>
        </authorList>
    </citation>
    <scope>NUCLEOTIDE SEQUENCE</scope>
</reference>
<comment type="subcellular location">
    <subcellularLocation>
        <location evidence="1">Mitochondrion inner membrane</location>
    </subcellularLocation>
</comment>
<evidence type="ECO:0000256" key="4">
    <source>
        <dbReference type="ARBA" id="ARBA00022781"/>
    </source>
</evidence>
<evidence type="ECO:0000256" key="7">
    <source>
        <dbReference type="ARBA" id="ARBA00023065"/>
    </source>
</evidence>
<dbReference type="Pfam" id="PF02823">
    <property type="entry name" value="ATP-synt_DE_N"/>
    <property type="match status" value="1"/>
</dbReference>
<dbReference type="EMBL" id="HQ199264">
    <property type="protein sequence ID" value="ADV91192.1"/>
    <property type="molecule type" value="mRNA"/>
</dbReference>
<keyword evidence="4" id="KW-0375">Hydrogen ion transport</keyword>
<keyword evidence="5" id="KW-0999">Mitochondrion inner membrane</keyword>
<dbReference type="PANTHER" id="PTHR13822:SF7">
    <property type="entry name" value="ATP SYNTHASE SUBUNIT DELTA, MITOCHONDRIAL"/>
    <property type="match status" value="1"/>
</dbReference>
<evidence type="ECO:0000256" key="8">
    <source>
        <dbReference type="ARBA" id="ARBA00023128"/>
    </source>
</evidence>
<keyword evidence="9" id="KW-0472">Membrane</keyword>
<dbReference type="GO" id="GO:0046933">
    <property type="term" value="F:proton-transporting ATP synthase activity, rotational mechanism"/>
    <property type="evidence" value="ECO:0007669"/>
    <property type="project" value="InterPro"/>
</dbReference>
<organism evidence="11">
    <name type="scientific">Karlodinium veneficum</name>
    <name type="common">Dinoflagellate</name>
    <name type="synonym">Karlodinium micrum</name>
    <dbReference type="NCBI Taxonomy" id="407301"/>
    <lineage>
        <taxon>Eukaryota</taxon>
        <taxon>Sar</taxon>
        <taxon>Alveolata</taxon>
        <taxon>Dinophyceae</taxon>
        <taxon>Gymnodiniales</taxon>
        <taxon>Kareniaceae</taxon>
        <taxon>Karlodinium</taxon>
    </lineage>
</organism>
<dbReference type="Gene3D" id="2.60.15.10">
    <property type="entry name" value="F0F1 ATP synthase delta/epsilon subunit, N-terminal"/>
    <property type="match status" value="1"/>
</dbReference>
<evidence type="ECO:0000256" key="5">
    <source>
        <dbReference type="ARBA" id="ARBA00022792"/>
    </source>
</evidence>